<protein>
    <recommendedName>
        <fullName evidence="2">N-acetylmuramoyl-L-alanine amidase</fullName>
        <ecNumber evidence="2">3.5.1.28</ecNumber>
    </recommendedName>
</protein>
<dbReference type="Gene3D" id="3.40.630.40">
    <property type="entry name" value="Zn-dependent exopeptidases"/>
    <property type="match status" value="1"/>
</dbReference>
<keyword evidence="6" id="KW-1185">Reference proteome</keyword>
<dbReference type="GO" id="GO:0030288">
    <property type="term" value="C:outer membrane-bounded periplasmic space"/>
    <property type="evidence" value="ECO:0007669"/>
    <property type="project" value="TreeGrafter"/>
</dbReference>
<evidence type="ECO:0000256" key="2">
    <source>
        <dbReference type="ARBA" id="ARBA00011901"/>
    </source>
</evidence>
<dbReference type="CDD" id="cd02696">
    <property type="entry name" value="MurNAc-LAA"/>
    <property type="match status" value="1"/>
</dbReference>
<dbReference type="GO" id="GO:0003677">
    <property type="term" value="F:DNA binding"/>
    <property type="evidence" value="ECO:0007669"/>
    <property type="project" value="InterPro"/>
</dbReference>
<dbReference type="Pfam" id="PF01381">
    <property type="entry name" value="HTH_3"/>
    <property type="match status" value="1"/>
</dbReference>
<dbReference type="SUPFAM" id="SSF53187">
    <property type="entry name" value="Zn-dependent exopeptidases"/>
    <property type="match status" value="1"/>
</dbReference>
<dbReference type="RefSeq" id="WP_188230440.1">
    <property type="nucleotide sequence ID" value="NZ_JACVXB010000004.1"/>
</dbReference>
<organism evidence="5 6">
    <name type="scientific">Aestuariibaculum sediminum</name>
    <dbReference type="NCBI Taxonomy" id="2770637"/>
    <lineage>
        <taxon>Bacteria</taxon>
        <taxon>Pseudomonadati</taxon>
        <taxon>Bacteroidota</taxon>
        <taxon>Flavobacteriia</taxon>
        <taxon>Flavobacteriales</taxon>
        <taxon>Flavobacteriaceae</taxon>
    </lineage>
</organism>
<dbReference type="GO" id="GO:0009253">
    <property type="term" value="P:peptidoglycan catabolic process"/>
    <property type="evidence" value="ECO:0007669"/>
    <property type="project" value="InterPro"/>
</dbReference>
<dbReference type="Gene3D" id="1.10.260.40">
    <property type="entry name" value="lambda repressor-like DNA-binding domains"/>
    <property type="match status" value="1"/>
</dbReference>
<dbReference type="InterPro" id="IPR002508">
    <property type="entry name" value="MurNAc-LAA_cat"/>
</dbReference>
<dbReference type="Proteomes" id="UP000600588">
    <property type="component" value="Unassembled WGS sequence"/>
</dbReference>
<dbReference type="GO" id="GO:0008745">
    <property type="term" value="F:N-acetylmuramoyl-L-alanine amidase activity"/>
    <property type="evidence" value="ECO:0007669"/>
    <property type="project" value="UniProtKB-EC"/>
</dbReference>
<accession>A0A8J6Q7K9</accession>
<dbReference type="SMART" id="SM00530">
    <property type="entry name" value="HTH_XRE"/>
    <property type="match status" value="1"/>
</dbReference>
<dbReference type="SMART" id="SM00646">
    <property type="entry name" value="Ami_3"/>
    <property type="match status" value="1"/>
</dbReference>
<comment type="caution">
    <text evidence="5">The sequence shown here is derived from an EMBL/GenBank/DDBJ whole genome shotgun (WGS) entry which is preliminary data.</text>
</comment>
<sequence>MKTVDFGTQLFEIRNAKGLTQEEVADLCNISARTIQRIESGKVQPRAYTIKVISEALGFDFFKETVSLAEALEESKSLKLNKPSILWFIKDLFNLKTNTMKKVSILTTLCLIVGVSLISFKSEIKAQGSKKNKVFSYSEIENDTNHSGVKKGRIQVAFTGEQTLENLVSIKNNLEDKGIKLNFREVKFDENGLLQSIDYDVDCNDGFKGRYSINQLNSINKDKRIGFYRDYSETAEVPFFVGKLKKVIVIDVGHGGVDPGNISSESKEKDIVLKIAEKVKSIYKESGFEILMTRTSDDFKSLGNRVKFINNLSPEFVISLHTHMVNDLNTHGLNIFVARDGVFKEQSNNLAKKMSSTLEGNFKVNEIKNANFKILKNINCPGVLIDLGNMMNAIDKDLLLTEKGQNKIAEEIVKTIK</sequence>
<dbReference type="PANTHER" id="PTHR30404">
    <property type="entry name" value="N-ACETYLMURAMOYL-L-ALANINE AMIDASE"/>
    <property type="match status" value="1"/>
</dbReference>
<dbReference type="CDD" id="cd00093">
    <property type="entry name" value="HTH_XRE"/>
    <property type="match status" value="1"/>
</dbReference>
<dbReference type="EC" id="3.5.1.28" evidence="2"/>
<evidence type="ECO:0000256" key="3">
    <source>
        <dbReference type="ARBA" id="ARBA00022801"/>
    </source>
</evidence>
<feature type="domain" description="HTH cro/C1-type" evidence="4">
    <location>
        <begin position="12"/>
        <end position="62"/>
    </location>
</feature>
<evidence type="ECO:0000313" key="5">
    <source>
        <dbReference type="EMBL" id="MBD0832653.1"/>
    </source>
</evidence>
<dbReference type="EMBL" id="JACVXB010000004">
    <property type="protein sequence ID" value="MBD0832653.1"/>
    <property type="molecule type" value="Genomic_DNA"/>
</dbReference>
<gene>
    <name evidence="5" type="ORF">ICJ83_10965</name>
</gene>
<proteinExistence type="predicted"/>
<dbReference type="SUPFAM" id="SSF47413">
    <property type="entry name" value="lambda repressor-like DNA-binding domains"/>
    <property type="match status" value="1"/>
</dbReference>
<dbReference type="InterPro" id="IPR001387">
    <property type="entry name" value="Cro/C1-type_HTH"/>
</dbReference>
<evidence type="ECO:0000256" key="1">
    <source>
        <dbReference type="ARBA" id="ARBA00001561"/>
    </source>
</evidence>
<comment type="catalytic activity">
    <reaction evidence="1">
        <text>Hydrolyzes the link between N-acetylmuramoyl residues and L-amino acid residues in certain cell-wall glycopeptides.</text>
        <dbReference type="EC" id="3.5.1.28"/>
    </reaction>
</comment>
<reference evidence="5 6" key="1">
    <citation type="submission" date="2020-09" db="EMBL/GenBank/DDBJ databases">
        <title>TT11 complete genome.</title>
        <authorList>
            <person name="Wu Z."/>
        </authorList>
    </citation>
    <scope>NUCLEOTIDE SEQUENCE [LARGE SCALE GENOMIC DNA]</scope>
    <source>
        <strain evidence="5 6">TT11</strain>
    </source>
</reference>
<dbReference type="InterPro" id="IPR050695">
    <property type="entry name" value="N-acetylmuramoyl_amidase_3"/>
</dbReference>
<evidence type="ECO:0000259" key="4">
    <source>
        <dbReference type="PROSITE" id="PS50943"/>
    </source>
</evidence>
<dbReference type="PANTHER" id="PTHR30404:SF0">
    <property type="entry name" value="N-ACETYLMURAMOYL-L-ALANINE AMIDASE AMIC"/>
    <property type="match status" value="1"/>
</dbReference>
<name>A0A8J6Q7K9_9FLAO</name>
<dbReference type="AlphaFoldDB" id="A0A8J6Q7K9"/>
<dbReference type="InterPro" id="IPR010982">
    <property type="entry name" value="Lambda_DNA-bd_dom_sf"/>
</dbReference>
<dbReference type="Pfam" id="PF01520">
    <property type="entry name" value="Amidase_3"/>
    <property type="match status" value="1"/>
</dbReference>
<keyword evidence="3" id="KW-0378">Hydrolase</keyword>
<evidence type="ECO:0000313" key="6">
    <source>
        <dbReference type="Proteomes" id="UP000600588"/>
    </source>
</evidence>
<dbReference type="PROSITE" id="PS50943">
    <property type="entry name" value="HTH_CROC1"/>
    <property type="match status" value="1"/>
</dbReference>